<keyword evidence="1" id="KW-0732">Signal</keyword>
<dbReference type="Proteomes" id="UP000198984">
    <property type="component" value="Unassembled WGS sequence"/>
</dbReference>
<proteinExistence type="predicted"/>
<feature type="chain" id="PRO_5011663041" evidence="1">
    <location>
        <begin position="30"/>
        <end position="859"/>
    </location>
</feature>
<dbReference type="EMBL" id="FOBB01000007">
    <property type="protein sequence ID" value="SEM98766.1"/>
    <property type="molecule type" value="Genomic_DNA"/>
</dbReference>
<dbReference type="AlphaFoldDB" id="A0A1H8CUV0"/>
<organism evidence="2 3">
    <name type="scientific">Chitinophaga rupis</name>
    <dbReference type="NCBI Taxonomy" id="573321"/>
    <lineage>
        <taxon>Bacteria</taxon>
        <taxon>Pseudomonadati</taxon>
        <taxon>Bacteroidota</taxon>
        <taxon>Chitinophagia</taxon>
        <taxon>Chitinophagales</taxon>
        <taxon>Chitinophagaceae</taxon>
        <taxon>Chitinophaga</taxon>
    </lineage>
</organism>
<gene>
    <name evidence="2" type="ORF">SAMN04488505_107229</name>
</gene>
<dbReference type="Gene3D" id="2.60.40.1120">
    <property type="entry name" value="Carboxypeptidase-like, regulatory domain"/>
    <property type="match status" value="1"/>
</dbReference>
<dbReference type="InterPro" id="IPR043741">
    <property type="entry name" value="DUF5686"/>
</dbReference>
<evidence type="ECO:0000313" key="2">
    <source>
        <dbReference type="EMBL" id="SEM98766.1"/>
    </source>
</evidence>
<dbReference type="OrthoDB" id="983143at2"/>
<dbReference type="Pfam" id="PF13715">
    <property type="entry name" value="CarbopepD_reg_2"/>
    <property type="match status" value="1"/>
</dbReference>
<accession>A0A1H8CUV0</accession>
<evidence type="ECO:0000313" key="3">
    <source>
        <dbReference type="Proteomes" id="UP000198984"/>
    </source>
</evidence>
<dbReference type="SUPFAM" id="SSF49464">
    <property type="entry name" value="Carboxypeptidase regulatory domain-like"/>
    <property type="match status" value="1"/>
</dbReference>
<protein>
    <submittedName>
        <fullName evidence="2">CarboxypepD_reg-like domain-containing protein</fullName>
    </submittedName>
</protein>
<keyword evidence="3" id="KW-1185">Reference proteome</keyword>
<dbReference type="STRING" id="573321.SAMN04488505_107229"/>
<name>A0A1H8CUV0_9BACT</name>
<reference evidence="2 3" key="1">
    <citation type="submission" date="2016-10" db="EMBL/GenBank/DDBJ databases">
        <authorList>
            <person name="de Groot N.N."/>
        </authorList>
    </citation>
    <scope>NUCLEOTIDE SEQUENCE [LARGE SCALE GENOMIC DNA]</scope>
    <source>
        <strain evidence="2 3">DSM 21039</strain>
    </source>
</reference>
<dbReference type="InterPro" id="IPR008969">
    <property type="entry name" value="CarboxyPept-like_regulatory"/>
</dbReference>
<dbReference type="Pfam" id="PF18939">
    <property type="entry name" value="DUF5686"/>
    <property type="match status" value="1"/>
</dbReference>
<feature type="signal peptide" evidence="1">
    <location>
        <begin position="1"/>
        <end position="29"/>
    </location>
</feature>
<sequence length="859" mass="99285">MNKLMKYSLEKFGLALLLLLTICSVRLSAQNTTIKGTITDAKQKAPMPFVNVFIPGTAIGTSTDMNGKFTLEFTGRYDSIHVASLGYKTFKVKINIGTEQTVNVRLESTSRMLGEVIVKGAKTARYRNKDNPAVELIRLVLDHRDSNRIEGLDYAQYNQYEKLQFALSSASDRERPNRLLRKYKFIMDNRDTTKVEGKSLLPIYLEENIADVYYRRNPEKKKTFVRGDKKVSFDESYIDNAGMSQYLNHIYQDFDIYDNNLMLFTNQFLSPISNAGPTFYKYFITDTLYTEDSTKLIELSFVPRNQTDLLLQGKLFITADGHYAVQRADMTGNKHTNLNWIRSFRIMQEFEKMPNGRYRTSKRTLMADMGMFTSGKGGIYGERTVSLRDFVANKPMPDDFYKGNPIVKADSADKTTDSFWVHYRHDTLTTAESKVYANIDSLQHTRSFRRTMDIATLLLAGYKGFGPIEVGPVNTFYSFNPVEGFRLRLGGRTTPKFNKSIYLESYGAYGFKDKKWKYYFGGTYSFTHRSIWEFPVRSLSANYQHDMQIPGQQLQFIQEDNFLLSFKRGNNDKWLYNDIYNVNYLHELVNHTSFKFGFKYWAQSPAGSLAYIKGQPVGGFPDSIQRVKTSEFSLEFRWAPHEQFYQGKQFRVPIPNKYPIFLLRGTAGVKGVFGSQYNYQNVTLNIYKMFYLSPIGYSEVVFEGGYTFGKVPFPLLSIHHANQTYAYQLESYNLMNFLEFVSDHYVSLNIDHHFNGFIFNKIPLLKRLKLREVAAGKILYGGLRDENRPENDPTLFKFPVDKNGILSTYTLGKKPYIEGSVGIANIFRLIRVDLVKRFTYLDHPDISSWGIRTRVRLDF</sequence>
<evidence type="ECO:0000256" key="1">
    <source>
        <dbReference type="SAM" id="SignalP"/>
    </source>
</evidence>